<dbReference type="EMBL" id="JMQN01000015">
    <property type="protein sequence ID" value="KEA64506.1"/>
    <property type="molecule type" value="Genomic_DNA"/>
</dbReference>
<sequence>MSLRGCDQPGLMPLEEARAHLLAQAVCQVGTERCPIDKAVGRVLARDVHSLVDVPPADNSAMDGYAVRLSDLAADRDTWLPVGPRIPAGVEAGALPAGTAARIFTGAEIPEGADAVVMQEKVTTSEGGVLIPAGVSAQQNIRPRGQDIARGSLVLPAGSRVSAVALGVLASAGLAEVEVFRPLRVAVLSTGDELVEPGRPLARGQIYNSNRYLVEALLHSMGMQVVTSGIVADTQSATESALCQAAENADVILTTGGVSVGEEDHVKAVIERLGRLDIWKINIKPGKPFAAGFVNDVPLYALPGNPGSALITFALLAQPCLLKAQGMRVPTPFCLPVKAGFSRTKAQGRDEFLRVACSTDGFVKPSGNQSSGTLSSLLQTDGLVRIPGGEIVQEGQQLMFYPLSALLQQ</sequence>
<dbReference type="Gene3D" id="3.40.980.10">
    <property type="entry name" value="MoaB/Mog-like domain"/>
    <property type="match status" value="1"/>
</dbReference>
<dbReference type="Proteomes" id="UP000028252">
    <property type="component" value="Unassembled WGS sequence"/>
</dbReference>
<gene>
    <name evidence="13" type="ORF">ADIMK_0959</name>
</gene>
<dbReference type="PANTHER" id="PTHR10192:SF5">
    <property type="entry name" value="GEPHYRIN"/>
    <property type="match status" value="1"/>
</dbReference>
<dbReference type="NCBIfam" id="TIGR00177">
    <property type="entry name" value="molyb_syn"/>
    <property type="match status" value="1"/>
</dbReference>
<evidence type="ECO:0000256" key="3">
    <source>
        <dbReference type="ARBA" id="ARBA00005046"/>
    </source>
</evidence>
<dbReference type="PATRIC" id="fig|1232683.4.peg.949"/>
<protein>
    <recommendedName>
        <fullName evidence="11">Molybdopterin molybdenumtransferase</fullName>
        <ecNumber evidence="11">2.10.1.1</ecNumber>
    </recommendedName>
</protein>
<keyword evidence="7 11" id="KW-0479">Metal-binding</keyword>
<proteinExistence type="inferred from homology"/>
<dbReference type="Pfam" id="PF03453">
    <property type="entry name" value="MoeA_N"/>
    <property type="match status" value="1"/>
</dbReference>
<keyword evidence="6 11" id="KW-0808">Transferase</keyword>
<evidence type="ECO:0000313" key="13">
    <source>
        <dbReference type="EMBL" id="KEA64506.1"/>
    </source>
</evidence>
<evidence type="ECO:0000259" key="12">
    <source>
        <dbReference type="SMART" id="SM00852"/>
    </source>
</evidence>
<accession>A0A081G151</accession>
<dbReference type="GO" id="GO:0061599">
    <property type="term" value="F:molybdopterin molybdotransferase activity"/>
    <property type="evidence" value="ECO:0007669"/>
    <property type="project" value="UniProtKB-UniRule"/>
</dbReference>
<evidence type="ECO:0000256" key="7">
    <source>
        <dbReference type="ARBA" id="ARBA00022723"/>
    </source>
</evidence>
<dbReference type="InterPro" id="IPR036135">
    <property type="entry name" value="MoeA_linker/N_sf"/>
</dbReference>
<keyword evidence="5 11" id="KW-0500">Molybdenum</keyword>
<comment type="function">
    <text evidence="2 11">Catalyzes the insertion of molybdate into adenylated molybdopterin with the concomitant release of AMP.</text>
</comment>
<dbReference type="Gene3D" id="2.170.190.11">
    <property type="entry name" value="Molybdopterin biosynthesis moea protein, domain 3"/>
    <property type="match status" value="1"/>
</dbReference>
<evidence type="ECO:0000256" key="5">
    <source>
        <dbReference type="ARBA" id="ARBA00022505"/>
    </source>
</evidence>
<dbReference type="InterPro" id="IPR001453">
    <property type="entry name" value="MoaB/Mog_dom"/>
</dbReference>
<feature type="domain" description="MoaB/Mog" evidence="12">
    <location>
        <begin position="186"/>
        <end position="323"/>
    </location>
</feature>
<organism evidence="13 14">
    <name type="scientific">Marinobacterium lacunae</name>
    <dbReference type="NCBI Taxonomy" id="1232683"/>
    <lineage>
        <taxon>Bacteria</taxon>
        <taxon>Pseudomonadati</taxon>
        <taxon>Pseudomonadota</taxon>
        <taxon>Gammaproteobacteria</taxon>
        <taxon>Oceanospirillales</taxon>
        <taxon>Oceanospirillaceae</taxon>
        <taxon>Marinobacterium</taxon>
    </lineage>
</organism>
<reference evidence="13 14" key="1">
    <citation type="submission" date="2014-04" db="EMBL/GenBank/DDBJ databases">
        <title>Marinobacterium kochiensis sp. nov., isolated from sediment sample collected from Kochi backwaters in Kerala, India.</title>
        <authorList>
            <person name="Singh A."/>
            <person name="Pinnaka A.K."/>
        </authorList>
    </citation>
    <scope>NUCLEOTIDE SEQUENCE [LARGE SCALE GENOMIC DNA]</scope>
    <source>
        <strain evidence="13 14">AK27</strain>
    </source>
</reference>
<dbReference type="InterPro" id="IPR038987">
    <property type="entry name" value="MoeA-like"/>
</dbReference>
<evidence type="ECO:0000256" key="1">
    <source>
        <dbReference type="ARBA" id="ARBA00001946"/>
    </source>
</evidence>
<dbReference type="Gene3D" id="3.90.105.10">
    <property type="entry name" value="Molybdopterin biosynthesis moea protein, domain 2"/>
    <property type="match status" value="1"/>
</dbReference>
<dbReference type="eggNOG" id="COG0303">
    <property type="taxonomic scope" value="Bacteria"/>
</dbReference>
<dbReference type="UniPathway" id="UPA00344"/>
<dbReference type="Gene3D" id="2.40.340.10">
    <property type="entry name" value="MoeA, C-terminal, domain IV"/>
    <property type="match status" value="1"/>
</dbReference>
<dbReference type="InterPro" id="IPR005110">
    <property type="entry name" value="MoeA_linker/N"/>
</dbReference>
<keyword evidence="8 11" id="KW-0460">Magnesium</keyword>
<dbReference type="InterPro" id="IPR005111">
    <property type="entry name" value="MoeA_C_domain_IV"/>
</dbReference>
<dbReference type="GO" id="GO:0046872">
    <property type="term" value="F:metal ion binding"/>
    <property type="evidence" value="ECO:0007669"/>
    <property type="project" value="UniProtKB-UniRule"/>
</dbReference>
<keyword evidence="9 11" id="KW-0501">Molybdenum cofactor biosynthesis</keyword>
<dbReference type="SUPFAM" id="SSF63867">
    <property type="entry name" value="MoeA C-terminal domain-like"/>
    <property type="match status" value="1"/>
</dbReference>
<dbReference type="SUPFAM" id="SSF63882">
    <property type="entry name" value="MoeA N-terminal region -like"/>
    <property type="match status" value="1"/>
</dbReference>
<keyword evidence="14" id="KW-1185">Reference proteome</keyword>
<dbReference type="NCBIfam" id="NF045515">
    <property type="entry name" value="Glp_gephyrin"/>
    <property type="match status" value="1"/>
</dbReference>
<dbReference type="CDD" id="cd00887">
    <property type="entry name" value="MoeA"/>
    <property type="match status" value="1"/>
</dbReference>
<dbReference type="FunFam" id="3.40.980.10:FF:000004">
    <property type="entry name" value="Molybdopterin molybdenumtransferase"/>
    <property type="match status" value="1"/>
</dbReference>
<name>A0A081G151_9GAMM</name>
<dbReference type="EC" id="2.10.1.1" evidence="11"/>
<dbReference type="GO" id="GO:0005829">
    <property type="term" value="C:cytosol"/>
    <property type="evidence" value="ECO:0007669"/>
    <property type="project" value="TreeGrafter"/>
</dbReference>
<dbReference type="SMART" id="SM00852">
    <property type="entry name" value="MoCF_biosynth"/>
    <property type="match status" value="1"/>
</dbReference>
<comment type="cofactor">
    <cofactor evidence="1 11">
        <name>Mg(2+)</name>
        <dbReference type="ChEBI" id="CHEBI:18420"/>
    </cofactor>
</comment>
<dbReference type="AlphaFoldDB" id="A0A081G151"/>
<evidence type="ECO:0000256" key="2">
    <source>
        <dbReference type="ARBA" id="ARBA00002901"/>
    </source>
</evidence>
<evidence type="ECO:0000256" key="6">
    <source>
        <dbReference type="ARBA" id="ARBA00022679"/>
    </source>
</evidence>
<evidence type="ECO:0000256" key="4">
    <source>
        <dbReference type="ARBA" id="ARBA00010763"/>
    </source>
</evidence>
<comment type="pathway">
    <text evidence="3 11">Cofactor biosynthesis; molybdopterin biosynthesis.</text>
</comment>
<dbReference type="GO" id="GO:0006777">
    <property type="term" value="P:Mo-molybdopterin cofactor biosynthetic process"/>
    <property type="evidence" value="ECO:0007669"/>
    <property type="project" value="UniProtKB-UniRule"/>
</dbReference>
<dbReference type="RefSeq" id="WP_036184402.1">
    <property type="nucleotide sequence ID" value="NZ_JMQN01000015.1"/>
</dbReference>
<dbReference type="PANTHER" id="PTHR10192">
    <property type="entry name" value="MOLYBDOPTERIN BIOSYNTHESIS PROTEIN"/>
    <property type="match status" value="1"/>
</dbReference>
<evidence type="ECO:0000256" key="9">
    <source>
        <dbReference type="ARBA" id="ARBA00023150"/>
    </source>
</evidence>
<dbReference type="STRING" id="1232683.ADIMK_0959"/>
<comment type="similarity">
    <text evidence="4 11">Belongs to the MoeA family.</text>
</comment>
<evidence type="ECO:0000313" key="14">
    <source>
        <dbReference type="Proteomes" id="UP000028252"/>
    </source>
</evidence>
<evidence type="ECO:0000256" key="11">
    <source>
        <dbReference type="RuleBase" id="RU365090"/>
    </source>
</evidence>
<dbReference type="Pfam" id="PF03454">
    <property type="entry name" value="MoeA_C"/>
    <property type="match status" value="1"/>
</dbReference>
<dbReference type="SUPFAM" id="SSF53218">
    <property type="entry name" value="Molybdenum cofactor biosynthesis proteins"/>
    <property type="match status" value="1"/>
</dbReference>
<dbReference type="Pfam" id="PF00994">
    <property type="entry name" value="MoCF_biosynth"/>
    <property type="match status" value="1"/>
</dbReference>
<comment type="caution">
    <text evidence="13">The sequence shown here is derived from an EMBL/GenBank/DDBJ whole genome shotgun (WGS) entry which is preliminary data.</text>
</comment>
<evidence type="ECO:0000256" key="8">
    <source>
        <dbReference type="ARBA" id="ARBA00022842"/>
    </source>
</evidence>
<dbReference type="InterPro" id="IPR036688">
    <property type="entry name" value="MoeA_C_domain_IV_sf"/>
</dbReference>
<comment type="catalytic activity">
    <reaction evidence="10">
        <text>adenylyl-molybdopterin + molybdate = Mo-molybdopterin + AMP + H(+)</text>
        <dbReference type="Rhea" id="RHEA:35047"/>
        <dbReference type="ChEBI" id="CHEBI:15378"/>
        <dbReference type="ChEBI" id="CHEBI:36264"/>
        <dbReference type="ChEBI" id="CHEBI:62727"/>
        <dbReference type="ChEBI" id="CHEBI:71302"/>
        <dbReference type="ChEBI" id="CHEBI:456215"/>
        <dbReference type="EC" id="2.10.1.1"/>
    </reaction>
</comment>
<evidence type="ECO:0000256" key="10">
    <source>
        <dbReference type="ARBA" id="ARBA00047317"/>
    </source>
</evidence>
<dbReference type="InterPro" id="IPR036425">
    <property type="entry name" value="MoaB/Mog-like_dom_sf"/>
</dbReference>